<evidence type="ECO:0000256" key="1">
    <source>
        <dbReference type="ARBA" id="ARBA00004651"/>
    </source>
</evidence>
<feature type="transmembrane region" description="Helical" evidence="10">
    <location>
        <begin position="54"/>
        <end position="76"/>
    </location>
</feature>
<proteinExistence type="inferred from homology"/>
<name>A0A6M6JBS1_9PSEU</name>
<evidence type="ECO:0000256" key="4">
    <source>
        <dbReference type="ARBA" id="ARBA00022692"/>
    </source>
</evidence>
<feature type="transmembrane region" description="Helical" evidence="10">
    <location>
        <begin position="179"/>
        <end position="200"/>
    </location>
</feature>
<feature type="domain" description="Cation/H+ exchanger transmembrane" evidence="11">
    <location>
        <begin position="14"/>
        <end position="394"/>
    </location>
</feature>
<keyword evidence="13" id="KW-1185">Reference proteome</keyword>
<dbReference type="GO" id="GO:0098719">
    <property type="term" value="P:sodium ion import across plasma membrane"/>
    <property type="evidence" value="ECO:0007669"/>
    <property type="project" value="TreeGrafter"/>
</dbReference>
<dbReference type="GO" id="GO:0051453">
    <property type="term" value="P:regulation of intracellular pH"/>
    <property type="evidence" value="ECO:0007669"/>
    <property type="project" value="TreeGrafter"/>
</dbReference>
<comment type="subcellular location">
    <subcellularLocation>
        <location evidence="1 10">Cell membrane</location>
        <topology evidence="1 10">Multi-pass membrane protein</topology>
    </subcellularLocation>
</comment>
<feature type="transmembrane region" description="Helical" evidence="10">
    <location>
        <begin position="343"/>
        <end position="366"/>
    </location>
</feature>
<evidence type="ECO:0000256" key="7">
    <source>
        <dbReference type="ARBA" id="ARBA00023065"/>
    </source>
</evidence>
<dbReference type="Proteomes" id="UP000505377">
    <property type="component" value="Chromosome"/>
</dbReference>
<keyword evidence="3 10" id="KW-1003">Cell membrane</keyword>
<keyword evidence="8 10" id="KW-0472">Membrane</keyword>
<dbReference type="AlphaFoldDB" id="A0A6M6JBS1"/>
<dbReference type="RefSeq" id="WP_172155354.1">
    <property type="nucleotide sequence ID" value="NZ_CP053564.1"/>
</dbReference>
<evidence type="ECO:0000256" key="8">
    <source>
        <dbReference type="ARBA" id="ARBA00023136"/>
    </source>
</evidence>
<feature type="transmembrane region" description="Helical" evidence="10">
    <location>
        <begin position="372"/>
        <end position="395"/>
    </location>
</feature>
<evidence type="ECO:0000256" key="9">
    <source>
        <dbReference type="ARBA" id="ARBA00023201"/>
    </source>
</evidence>
<dbReference type="NCBIfam" id="TIGR00831">
    <property type="entry name" value="a_cpa1"/>
    <property type="match status" value="1"/>
</dbReference>
<dbReference type="GO" id="GO:0005886">
    <property type="term" value="C:plasma membrane"/>
    <property type="evidence" value="ECO:0007669"/>
    <property type="project" value="UniProtKB-SubCell"/>
</dbReference>
<dbReference type="GO" id="GO:0015386">
    <property type="term" value="F:potassium:proton antiporter activity"/>
    <property type="evidence" value="ECO:0007669"/>
    <property type="project" value="TreeGrafter"/>
</dbReference>
<keyword evidence="7 10" id="KW-0406">Ion transport</keyword>
<evidence type="ECO:0000313" key="13">
    <source>
        <dbReference type="Proteomes" id="UP000505377"/>
    </source>
</evidence>
<feature type="transmembrane region" description="Helical" evidence="10">
    <location>
        <begin position="297"/>
        <end position="322"/>
    </location>
</feature>
<gene>
    <name evidence="12" type="ORF">HOP40_05765</name>
</gene>
<keyword evidence="6 10" id="KW-0915">Sodium</keyword>
<dbReference type="PANTHER" id="PTHR10110:SF86">
    <property type="entry name" value="SODIUM_HYDROGEN EXCHANGER 7"/>
    <property type="match status" value="1"/>
</dbReference>
<dbReference type="KEGG" id="pbro:HOP40_05765"/>
<keyword evidence="4 10" id="KW-0812">Transmembrane</keyword>
<protein>
    <submittedName>
        <fullName evidence="12">Na+/H+ antiporter</fullName>
    </submittedName>
</protein>
<feature type="transmembrane region" description="Helical" evidence="10">
    <location>
        <begin position="111"/>
        <end position="131"/>
    </location>
</feature>
<accession>A0A6M6JBS1</accession>
<comment type="function">
    <text evidence="10">Na(+)/H(+) antiporter that extrudes sodium in exchange for external protons.</text>
</comment>
<evidence type="ECO:0000259" key="11">
    <source>
        <dbReference type="Pfam" id="PF00999"/>
    </source>
</evidence>
<dbReference type="InterPro" id="IPR006153">
    <property type="entry name" value="Cation/H_exchanger_TM"/>
</dbReference>
<keyword evidence="9 10" id="KW-0739">Sodium transport</keyword>
<keyword evidence="2 10" id="KW-0813">Transport</keyword>
<evidence type="ECO:0000313" key="12">
    <source>
        <dbReference type="EMBL" id="QJY45384.1"/>
    </source>
</evidence>
<feature type="transmembrane region" description="Helical" evidence="10">
    <location>
        <begin position="151"/>
        <end position="173"/>
    </location>
</feature>
<dbReference type="InterPro" id="IPR004705">
    <property type="entry name" value="Cation/H_exchanger_CPA1_bac"/>
</dbReference>
<evidence type="ECO:0000256" key="2">
    <source>
        <dbReference type="ARBA" id="ARBA00022448"/>
    </source>
</evidence>
<evidence type="ECO:0000256" key="10">
    <source>
        <dbReference type="RuleBase" id="RU366002"/>
    </source>
</evidence>
<comment type="similarity">
    <text evidence="10">Belongs to the monovalent cation:proton antiporter 1 (CPA1) transporter (TC 2.A.36) family.</text>
</comment>
<dbReference type="GO" id="GO:0015385">
    <property type="term" value="F:sodium:proton antiporter activity"/>
    <property type="evidence" value="ECO:0007669"/>
    <property type="project" value="InterPro"/>
</dbReference>
<evidence type="ECO:0000256" key="6">
    <source>
        <dbReference type="ARBA" id="ARBA00023053"/>
    </source>
</evidence>
<dbReference type="Gene3D" id="6.10.140.1330">
    <property type="match status" value="1"/>
</dbReference>
<sequence length="524" mass="55655">MHVELTLLVLVLGALAITAVCRRFDVSAPLVLVVAGIAASFLPGIEGLEIEPDVVLLVVLTPLLYSAALESSYLGIRANRRPIGLLAVGLPAFTALAVGLVAWWLVPELSLAAALVLGAVVAPPDAVSALAVGRRLGLPRRVMTILGGESLINDATALTLFRVFVAAAAGTAVSVLDGLWMFLAAAVGGTVIGLAVGWLVHRVRMHLHDARVESALGLVVPFAVYLVAEEAHTSGVLAVVVTGLYLGHHAPEGGYASRLQEQAVWQASDTILESVVFALIGLQLTTVIAQAGDAGRLVLYGLAVTAATVLARVVWVFPATYLPRALFRGVRKADPRPPWQVPAVISWSGMRGVVTLAAAFAIPATVPGRDTIVFLAFFVTIATLLLHGLTLPAIIHRLGVRDTSGEAQVLAEAQAQYAAVQASIGRLDELMTDSGGGATAHTAEKLRRFAQMRANQVWEQLGRPESETGESPGAAYNRLRREMLTRERDTFVARRDAGEIDDEILRRVQRQLDLEEAMLARDDG</sequence>
<reference evidence="12 13" key="1">
    <citation type="submission" date="2020-05" db="EMBL/GenBank/DDBJ databases">
        <authorList>
            <person name="Mo P."/>
        </authorList>
    </citation>
    <scope>NUCLEOTIDE SEQUENCE [LARGE SCALE GENOMIC DNA]</scope>
    <source>
        <strain evidence="12 13">Gen01</strain>
    </source>
</reference>
<organism evidence="12 13">
    <name type="scientific">Pseudonocardia broussonetiae</name>
    <dbReference type="NCBI Taxonomy" id="2736640"/>
    <lineage>
        <taxon>Bacteria</taxon>
        <taxon>Bacillati</taxon>
        <taxon>Actinomycetota</taxon>
        <taxon>Actinomycetes</taxon>
        <taxon>Pseudonocardiales</taxon>
        <taxon>Pseudonocardiaceae</taxon>
        <taxon>Pseudonocardia</taxon>
    </lineage>
</organism>
<evidence type="ECO:0000256" key="3">
    <source>
        <dbReference type="ARBA" id="ARBA00022475"/>
    </source>
</evidence>
<comment type="caution">
    <text evidence="10">Lacks conserved residue(s) required for the propagation of feature annotation.</text>
</comment>
<keyword evidence="10" id="KW-0050">Antiport</keyword>
<dbReference type="Pfam" id="PF00999">
    <property type="entry name" value="Na_H_Exchanger"/>
    <property type="match status" value="1"/>
</dbReference>
<dbReference type="EMBL" id="CP053564">
    <property type="protein sequence ID" value="QJY45384.1"/>
    <property type="molecule type" value="Genomic_DNA"/>
</dbReference>
<feature type="transmembrane region" description="Helical" evidence="10">
    <location>
        <begin position="83"/>
        <end position="105"/>
    </location>
</feature>
<keyword evidence="5 10" id="KW-1133">Transmembrane helix</keyword>
<evidence type="ECO:0000256" key="5">
    <source>
        <dbReference type="ARBA" id="ARBA00022989"/>
    </source>
</evidence>
<dbReference type="InterPro" id="IPR018422">
    <property type="entry name" value="Cation/H_exchanger_CPA1"/>
</dbReference>
<dbReference type="PANTHER" id="PTHR10110">
    <property type="entry name" value="SODIUM/HYDROGEN EXCHANGER"/>
    <property type="match status" value="1"/>
</dbReference>